<evidence type="ECO:0000313" key="1">
    <source>
        <dbReference type="EMBL" id="KNZ56912.1"/>
    </source>
</evidence>
<name>A0A0L6V8S1_9BASI</name>
<sequence>MSEETSDTNLNCSAAGEPPPILLPTLRAKPLGRKRVSLHKHILALSQEEKLIHQKTLYADHITQEEQVDDMASLVNSSHTIVHACTGCGKTCIAEIYYILFQLYQNSVIILF</sequence>
<accession>A0A0L6V8S1</accession>
<organism evidence="1 2">
    <name type="scientific">Puccinia sorghi</name>
    <dbReference type="NCBI Taxonomy" id="27349"/>
    <lineage>
        <taxon>Eukaryota</taxon>
        <taxon>Fungi</taxon>
        <taxon>Dikarya</taxon>
        <taxon>Basidiomycota</taxon>
        <taxon>Pucciniomycotina</taxon>
        <taxon>Pucciniomycetes</taxon>
        <taxon>Pucciniales</taxon>
        <taxon>Pucciniaceae</taxon>
        <taxon>Puccinia</taxon>
    </lineage>
</organism>
<dbReference type="VEuPathDB" id="FungiDB:VP01_2288g3"/>
<proteinExistence type="predicted"/>
<dbReference type="EMBL" id="LAVV01007156">
    <property type="protein sequence ID" value="KNZ56912.1"/>
    <property type="molecule type" value="Genomic_DNA"/>
</dbReference>
<comment type="caution">
    <text evidence="1">The sequence shown here is derived from an EMBL/GenBank/DDBJ whole genome shotgun (WGS) entry which is preliminary data.</text>
</comment>
<keyword evidence="2" id="KW-1185">Reference proteome</keyword>
<dbReference type="STRING" id="27349.A0A0L6V8S1"/>
<dbReference type="Proteomes" id="UP000037035">
    <property type="component" value="Unassembled WGS sequence"/>
</dbReference>
<protein>
    <submittedName>
        <fullName evidence="1">Uncharacterized protein</fullName>
    </submittedName>
</protein>
<dbReference type="AlphaFoldDB" id="A0A0L6V8S1"/>
<reference evidence="1 2" key="1">
    <citation type="submission" date="2015-08" db="EMBL/GenBank/DDBJ databases">
        <title>Next Generation Sequencing and Analysis of the Genome of Puccinia sorghi L Schw, the Causal Agent of Maize Common Rust.</title>
        <authorList>
            <person name="Rochi L."/>
            <person name="Burguener G."/>
            <person name="Darino M."/>
            <person name="Turjanski A."/>
            <person name="Kreff E."/>
            <person name="Dieguez M.J."/>
            <person name="Sacco F."/>
        </authorList>
    </citation>
    <scope>NUCLEOTIDE SEQUENCE [LARGE SCALE GENOMIC DNA]</scope>
    <source>
        <strain evidence="1 2">RO10H11247</strain>
    </source>
</reference>
<gene>
    <name evidence="1" type="ORF">VP01_2288g3</name>
</gene>
<evidence type="ECO:0000313" key="2">
    <source>
        <dbReference type="Proteomes" id="UP000037035"/>
    </source>
</evidence>